<evidence type="ECO:0000259" key="1">
    <source>
        <dbReference type="Pfam" id="PF04542"/>
    </source>
</evidence>
<dbReference type="SUPFAM" id="SSF88659">
    <property type="entry name" value="Sigma3 and sigma4 domains of RNA polymerase sigma factors"/>
    <property type="match status" value="1"/>
</dbReference>
<dbReference type="Pfam" id="PF04542">
    <property type="entry name" value="Sigma70_r2"/>
    <property type="match status" value="1"/>
</dbReference>
<dbReference type="Gene3D" id="1.10.1740.10">
    <property type="match status" value="1"/>
</dbReference>
<dbReference type="GO" id="GO:0003677">
    <property type="term" value="F:DNA binding"/>
    <property type="evidence" value="ECO:0007669"/>
    <property type="project" value="InterPro"/>
</dbReference>
<comment type="caution">
    <text evidence="3">The sequence shown here is derived from an EMBL/GenBank/DDBJ whole genome shotgun (WGS) entry which is preliminary data.</text>
</comment>
<dbReference type="NCBIfam" id="TIGR02937">
    <property type="entry name" value="sigma70-ECF"/>
    <property type="match status" value="1"/>
</dbReference>
<dbReference type="GO" id="GO:0006352">
    <property type="term" value="P:DNA-templated transcription initiation"/>
    <property type="evidence" value="ECO:0007669"/>
    <property type="project" value="InterPro"/>
</dbReference>
<name>A0A2D0NI80_FLAN2</name>
<dbReference type="InterPro" id="IPR013325">
    <property type="entry name" value="RNA_pol_sigma_r2"/>
</dbReference>
<dbReference type="AlphaFoldDB" id="A0A2D0NI80"/>
<evidence type="ECO:0000313" key="3">
    <source>
        <dbReference type="EMBL" id="PHN08090.1"/>
    </source>
</evidence>
<dbReference type="GO" id="GO:0016987">
    <property type="term" value="F:sigma factor activity"/>
    <property type="evidence" value="ECO:0007669"/>
    <property type="project" value="InterPro"/>
</dbReference>
<dbReference type="InterPro" id="IPR013249">
    <property type="entry name" value="RNA_pol_sigma70_r4_t2"/>
</dbReference>
<evidence type="ECO:0000313" key="4">
    <source>
        <dbReference type="Proteomes" id="UP000223913"/>
    </source>
</evidence>
<protein>
    <recommendedName>
        <fullName evidence="5">RNA polymerase sigma-70 factor</fullName>
    </recommendedName>
</protein>
<dbReference type="Gene3D" id="1.10.10.10">
    <property type="entry name" value="Winged helix-like DNA-binding domain superfamily/Winged helix DNA-binding domain"/>
    <property type="match status" value="1"/>
</dbReference>
<evidence type="ECO:0000259" key="2">
    <source>
        <dbReference type="Pfam" id="PF08281"/>
    </source>
</evidence>
<reference evidence="3 4" key="1">
    <citation type="submission" date="2017-10" db="EMBL/GenBank/DDBJ databases">
        <title>The draft genome sequence of Lewinella nigricans NBRC 102662.</title>
        <authorList>
            <person name="Wang K."/>
        </authorList>
    </citation>
    <scope>NUCLEOTIDE SEQUENCE [LARGE SCALE GENOMIC DNA]</scope>
    <source>
        <strain evidence="3 4">NBRC 102662</strain>
    </source>
</reference>
<dbReference type="Proteomes" id="UP000223913">
    <property type="component" value="Unassembled WGS sequence"/>
</dbReference>
<feature type="domain" description="RNA polymerase sigma factor 70 region 4 type 2" evidence="2">
    <location>
        <begin position="102"/>
        <end position="153"/>
    </location>
</feature>
<dbReference type="InterPro" id="IPR007627">
    <property type="entry name" value="RNA_pol_sigma70_r2"/>
</dbReference>
<gene>
    <name evidence="3" type="ORF">CRP01_03480</name>
</gene>
<dbReference type="PANTHER" id="PTHR30173:SF36">
    <property type="entry name" value="ECF RNA POLYMERASE SIGMA FACTOR SIGJ"/>
    <property type="match status" value="1"/>
</dbReference>
<dbReference type="InterPro" id="IPR052704">
    <property type="entry name" value="ECF_Sigma-70_Domain"/>
</dbReference>
<dbReference type="EMBL" id="PDUD01000003">
    <property type="protein sequence ID" value="PHN08090.1"/>
    <property type="molecule type" value="Genomic_DNA"/>
</dbReference>
<dbReference type="OrthoDB" id="3211555at2"/>
<dbReference type="InterPro" id="IPR014284">
    <property type="entry name" value="RNA_pol_sigma-70_dom"/>
</dbReference>
<dbReference type="InterPro" id="IPR036388">
    <property type="entry name" value="WH-like_DNA-bd_sf"/>
</dbReference>
<dbReference type="Pfam" id="PF08281">
    <property type="entry name" value="Sigma70_r4_2"/>
    <property type="match status" value="1"/>
</dbReference>
<proteinExistence type="predicted"/>
<feature type="domain" description="RNA polymerase sigma-70 region 2" evidence="1">
    <location>
        <begin position="6"/>
        <end position="71"/>
    </location>
</feature>
<dbReference type="RefSeq" id="WP_099148609.1">
    <property type="nucleotide sequence ID" value="NZ_PDUD01000003.1"/>
</dbReference>
<dbReference type="SUPFAM" id="SSF88946">
    <property type="entry name" value="Sigma2 domain of RNA polymerase sigma factors"/>
    <property type="match status" value="1"/>
</dbReference>
<dbReference type="InterPro" id="IPR013324">
    <property type="entry name" value="RNA_pol_sigma_r3/r4-like"/>
</dbReference>
<evidence type="ECO:0008006" key="5">
    <source>
        <dbReference type="Google" id="ProtNLM"/>
    </source>
</evidence>
<accession>A0A2D0NI80</accession>
<sequence>MAIAELFSSYRPYLFTVAYRMLGAVEEAEDAVQDAYLKVRHLQPESIRNPKSYLTRVVTHLCLDRLKALKRARQDYPGPWLPEPLELDKEQQVHHRESLSTAYLLLLEELGPVERAVFLLREAFDHPYEDIAFILNKSVDNCRQIYSRSRKHLKNCRKIRSQPDNEKAVELINQLIDYAEKGEYEALTRLFVKEATVVADGGGKARGALRHILYGAENAGKFVLGAAHKLNPDGAVFIYKEYNDAPALVGLIDNQPFLVLSIAHDGAQITALYALANPDKLIHIMNKPDPNRDKIKITNSD</sequence>
<dbReference type="PANTHER" id="PTHR30173">
    <property type="entry name" value="SIGMA 19 FACTOR"/>
    <property type="match status" value="1"/>
</dbReference>
<keyword evidence="4" id="KW-1185">Reference proteome</keyword>
<organism evidence="3 4">
    <name type="scientific">Flavilitoribacter nigricans (strain ATCC 23147 / DSM 23189 / NBRC 102662 / NCIMB 1420 / SS-2)</name>
    <name type="common">Lewinella nigricans</name>
    <dbReference type="NCBI Taxonomy" id="1122177"/>
    <lineage>
        <taxon>Bacteria</taxon>
        <taxon>Pseudomonadati</taxon>
        <taxon>Bacteroidota</taxon>
        <taxon>Saprospiria</taxon>
        <taxon>Saprospirales</taxon>
        <taxon>Lewinellaceae</taxon>
        <taxon>Flavilitoribacter</taxon>
    </lineage>
</organism>